<evidence type="ECO:0000256" key="1">
    <source>
        <dbReference type="ARBA" id="ARBA00005594"/>
    </source>
</evidence>
<protein>
    <submittedName>
        <fullName evidence="10">Leucyl-tRNA synthetase</fullName>
    </submittedName>
</protein>
<sequence>NQDTTSQDHNTTPKNNQDKRILTDLEKKLKDNDTTFSYYEPESEVLSRSGSKCVVALFNQWFLNYDNKDWKDKVKLCISRMNIHQDTRSKLLEGVDWLDKWGFSRTFGLGTKYKDFLIDSLSDSTIYMALYTVRNEIFTDIYGRINKINLEDLTNIAWDYIFDYQIKNPYKDERGLILDRARKLFKRYYPVDLRVSGKDLIKNHLLFFIFNHIAIFPEKYWPKRIFTNGHLMLNGEKMSKSEGNFLTAEEAIKLYGASVCRMVLADAGDFNDDANFSESMAHSFILKLHTFIEFVDMNCGSFDGST</sequence>
<dbReference type="InterPro" id="IPR014729">
    <property type="entry name" value="Rossmann-like_a/b/a_fold"/>
</dbReference>
<evidence type="ECO:0000313" key="10">
    <source>
        <dbReference type="EMBL" id="KRH92154.1"/>
    </source>
</evidence>
<dbReference type="EMBL" id="LGUB01001159">
    <property type="protein sequence ID" value="KRH92154.1"/>
    <property type="molecule type" value="Genomic_DNA"/>
</dbReference>
<reference evidence="10 11" key="1">
    <citation type="submission" date="2015-07" db="EMBL/GenBank/DDBJ databases">
        <title>The genome of Pseudoloma neurophilia, a relevant intracellular parasite of the zebrafish.</title>
        <authorList>
            <person name="Ndikumana S."/>
            <person name="Pelin A."/>
            <person name="Sanders J."/>
            <person name="Corradi N."/>
        </authorList>
    </citation>
    <scope>NUCLEOTIDE SEQUENCE [LARGE SCALE GENOMIC DNA]</scope>
    <source>
        <strain evidence="10 11">MK1</strain>
    </source>
</reference>
<evidence type="ECO:0000256" key="2">
    <source>
        <dbReference type="ARBA" id="ARBA00022598"/>
    </source>
</evidence>
<gene>
    <name evidence="10" type="ORF">M153_107720001</name>
</gene>
<proteinExistence type="inferred from homology"/>
<organism evidence="10 11">
    <name type="scientific">Pseudoloma neurophilia</name>
    <dbReference type="NCBI Taxonomy" id="146866"/>
    <lineage>
        <taxon>Eukaryota</taxon>
        <taxon>Fungi</taxon>
        <taxon>Fungi incertae sedis</taxon>
        <taxon>Microsporidia</taxon>
        <taxon>Pseudoloma</taxon>
    </lineage>
</organism>
<keyword evidence="2 8" id="KW-0436">Ligase</keyword>
<dbReference type="Pfam" id="PF09334">
    <property type="entry name" value="tRNA-synt_1g"/>
    <property type="match status" value="1"/>
</dbReference>
<evidence type="ECO:0000256" key="3">
    <source>
        <dbReference type="ARBA" id="ARBA00022741"/>
    </source>
</evidence>
<evidence type="ECO:0000256" key="6">
    <source>
        <dbReference type="ARBA" id="ARBA00023146"/>
    </source>
</evidence>
<keyword evidence="3 8" id="KW-0547">Nucleotide-binding</keyword>
<dbReference type="AlphaFoldDB" id="A0A0R0LS53"/>
<feature type="non-terminal residue" evidence="10">
    <location>
        <position position="1"/>
    </location>
</feature>
<keyword evidence="11" id="KW-1185">Reference proteome</keyword>
<feature type="non-terminal residue" evidence="10">
    <location>
        <position position="306"/>
    </location>
</feature>
<evidence type="ECO:0000259" key="9">
    <source>
        <dbReference type="Pfam" id="PF09334"/>
    </source>
</evidence>
<comment type="caution">
    <text evidence="10">The sequence shown here is derived from an EMBL/GenBank/DDBJ whole genome shotgun (WGS) entry which is preliminary data.</text>
</comment>
<evidence type="ECO:0000313" key="11">
    <source>
        <dbReference type="Proteomes" id="UP000051530"/>
    </source>
</evidence>
<dbReference type="Proteomes" id="UP000051530">
    <property type="component" value="Unassembled WGS sequence"/>
</dbReference>
<dbReference type="GO" id="GO:0004823">
    <property type="term" value="F:leucine-tRNA ligase activity"/>
    <property type="evidence" value="ECO:0007669"/>
    <property type="project" value="UniProtKB-EC"/>
</dbReference>
<evidence type="ECO:0000256" key="7">
    <source>
        <dbReference type="ARBA" id="ARBA00047469"/>
    </source>
</evidence>
<dbReference type="OrthoDB" id="10249672at2759"/>
<dbReference type="GO" id="GO:0005524">
    <property type="term" value="F:ATP binding"/>
    <property type="evidence" value="ECO:0007669"/>
    <property type="project" value="UniProtKB-KW"/>
</dbReference>
<keyword evidence="4 8" id="KW-0067">ATP-binding</keyword>
<dbReference type="PANTHER" id="PTHR45794">
    <property type="entry name" value="LEUCYL-TRNA SYNTHETASE"/>
    <property type="match status" value="1"/>
</dbReference>
<evidence type="ECO:0000256" key="4">
    <source>
        <dbReference type="ARBA" id="ARBA00022840"/>
    </source>
</evidence>
<dbReference type="Gene3D" id="3.40.50.620">
    <property type="entry name" value="HUPs"/>
    <property type="match status" value="1"/>
</dbReference>
<dbReference type="InterPro" id="IPR004493">
    <property type="entry name" value="Leu-tRNA-synth_Ia_arc/euk"/>
</dbReference>
<dbReference type="VEuPathDB" id="MicrosporidiaDB:M153_107720001"/>
<comment type="similarity">
    <text evidence="1 8">Belongs to the class-I aminoacyl-tRNA synthetase family.</text>
</comment>
<accession>A0A0R0LS53</accession>
<keyword evidence="5 8" id="KW-0648">Protein biosynthesis</keyword>
<feature type="domain" description="Methionyl/Leucyl tRNA synthetase" evidence="9">
    <location>
        <begin position="193"/>
        <end position="280"/>
    </location>
</feature>
<dbReference type="SUPFAM" id="SSF52374">
    <property type="entry name" value="Nucleotidylyl transferase"/>
    <property type="match status" value="1"/>
</dbReference>
<dbReference type="InterPro" id="IPR015413">
    <property type="entry name" value="Methionyl/Leucyl_tRNA_Synth"/>
</dbReference>
<dbReference type="PANTHER" id="PTHR45794:SF1">
    <property type="entry name" value="LEUCINE--TRNA LIGASE, CYTOPLASMIC"/>
    <property type="match status" value="1"/>
</dbReference>
<evidence type="ECO:0000256" key="5">
    <source>
        <dbReference type="ARBA" id="ARBA00022917"/>
    </source>
</evidence>
<name>A0A0R0LS53_9MICR</name>
<dbReference type="GO" id="GO:0006429">
    <property type="term" value="P:leucyl-tRNA aminoacylation"/>
    <property type="evidence" value="ECO:0007669"/>
    <property type="project" value="InterPro"/>
</dbReference>
<comment type="catalytic activity">
    <reaction evidence="7">
        <text>tRNA(Leu) + L-leucine + ATP = L-leucyl-tRNA(Leu) + AMP + diphosphate</text>
        <dbReference type="Rhea" id="RHEA:11688"/>
        <dbReference type="Rhea" id="RHEA-COMP:9613"/>
        <dbReference type="Rhea" id="RHEA-COMP:9622"/>
        <dbReference type="ChEBI" id="CHEBI:30616"/>
        <dbReference type="ChEBI" id="CHEBI:33019"/>
        <dbReference type="ChEBI" id="CHEBI:57427"/>
        <dbReference type="ChEBI" id="CHEBI:78442"/>
        <dbReference type="ChEBI" id="CHEBI:78494"/>
        <dbReference type="ChEBI" id="CHEBI:456215"/>
        <dbReference type="EC" id="6.1.1.4"/>
    </reaction>
</comment>
<evidence type="ECO:0000256" key="8">
    <source>
        <dbReference type="RuleBase" id="RU363039"/>
    </source>
</evidence>
<keyword evidence="6 8" id="KW-0030">Aminoacyl-tRNA synthetase</keyword>